<evidence type="ECO:0000256" key="1">
    <source>
        <dbReference type="ARBA" id="ARBA00007637"/>
    </source>
</evidence>
<keyword evidence="5" id="KW-1185">Reference proteome</keyword>
<dbReference type="PANTHER" id="PTHR43725">
    <property type="entry name" value="UDP-GLUCOSE 4-EPIMERASE"/>
    <property type="match status" value="1"/>
</dbReference>
<evidence type="ECO:0000313" key="3">
    <source>
        <dbReference type="EMBL" id="BBG23974.1"/>
    </source>
</evidence>
<organism evidence="3 5">
    <name type="scientific">Sulfuracidifex tepidarius</name>
    <dbReference type="NCBI Taxonomy" id="1294262"/>
    <lineage>
        <taxon>Archaea</taxon>
        <taxon>Thermoproteota</taxon>
        <taxon>Thermoprotei</taxon>
        <taxon>Sulfolobales</taxon>
        <taxon>Sulfolobaceae</taxon>
        <taxon>Sulfuracidifex</taxon>
    </lineage>
</organism>
<gene>
    <name evidence="3" type="ORF">IC006_1274</name>
    <name evidence="4" type="ORF">IC007_1249</name>
</gene>
<dbReference type="PANTHER" id="PTHR43725:SF53">
    <property type="entry name" value="UDP-ARABINOSE 4-EPIMERASE 1"/>
    <property type="match status" value="1"/>
</dbReference>
<dbReference type="KEGG" id="step:IC006_1274"/>
<evidence type="ECO:0000259" key="2">
    <source>
        <dbReference type="Pfam" id="PF01370"/>
    </source>
</evidence>
<dbReference type="SUPFAM" id="SSF51735">
    <property type="entry name" value="NAD(P)-binding Rossmann-fold domains"/>
    <property type="match status" value="1"/>
</dbReference>
<reference evidence="6" key="1">
    <citation type="submission" date="2018-09" db="EMBL/GenBank/DDBJ databases">
        <title>Complete Genome Sequencing of Sulfolobus sp. JCM 16834.</title>
        <authorList>
            <person name="Kato S."/>
            <person name="Itoh T."/>
            <person name="Ohkuma M."/>
        </authorList>
    </citation>
    <scope>NUCLEOTIDE SEQUENCE [LARGE SCALE GENOMIC DNA]</scope>
    <source>
        <strain evidence="6">IC-007</strain>
    </source>
</reference>
<reference evidence="3 5" key="2">
    <citation type="journal article" date="2020" name="Int. J. Syst. Evol. Microbiol.">
        <title>Sulfuracidifex tepidarius gen. nov., sp. nov. and transfer of Sulfolobus metallicus Huber and Stetter 1992 to the genus Sulfuracidifex as Sulfuracidifex metallicus comb. nov.</title>
        <authorList>
            <person name="Itoh T."/>
            <person name="Miura T."/>
            <person name="Sakai H.D."/>
            <person name="Kato S."/>
            <person name="Ohkuma M."/>
            <person name="Takashina T."/>
        </authorList>
    </citation>
    <scope>NUCLEOTIDE SEQUENCE [LARGE SCALE GENOMIC DNA]</scope>
    <source>
        <strain evidence="3 5">IC-006</strain>
        <strain evidence="4">IC-007</strain>
    </source>
</reference>
<proteinExistence type="inferred from homology"/>
<evidence type="ECO:0000313" key="4">
    <source>
        <dbReference type="EMBL" id="BBG26729.1"/>
    </source>
</evidence>
<comment type="similarity">
    <text evidence="1">Belongs to the NAD(P)-dependent epimerase/dehydratase family.</text>
</comment>
<evidence type="ECO:0000313" key="5">
    <source>
        <dbReference type="Proteomes" id="UP000322983"/>
    </source>
</evidence>
<dbReference type="Proteomes" id="UP000322983">
    <property type="component" value="Chromosome"/>
</dbReference>
<evidence type="ECO:0000313" key="6">
    <source>
        <dbReference type="Proteomes" id="UP000325030"/>
    </source>
</evidence>
<dbReference type="Gene3D" id="3.90.25.10">
    <property type="entry name" value="UDP-galactose 4-epimerase, domain 1"/>
    <property type="match status" value="2"/>
</dbReference>
<dbReference type="GeneID" id="41717592"/>
<dbReference type="OrthoDB" id="4907at2157"/>
<accession>A0A510E2L9</accession>
<dbReference type="Gene3D" id="3.40.50.720">
    <property type="entry name" value="NAD(P)-binding Rossmann-like Domain"/>
    <property type="match status" value="1"/>
</dbReference>
<dbReference type="RefSeq" id="WP_149528478.1">
    <property type="nucleotide sequence ID" value="NZ_AP018929.1"/>
</dbReference>
<name>A0A510DUY5_9CREN</name>
<dbReference type="EMBL" id="AP018929">
    <property type="protein sequence ID" value="BBG23974.1"/>
    <property type="molecule type" value="Genomic_DNA"/>
</dbReference>
<dbReference type="InterPro" id="IPR001509">
    <property type="entry name" value="Epimerase_deHydtase"/>
</dbReference>
<protein>
    <submittedName>
        <fullName evidence="3">L-arabinose 1-dehydrogenase</fullName>
    </submittedName>
</protein>
<accession>A0A510DUY5</accession>
<feature type="domain" description="NAD-dependent epimerase/dehydratase" evidence="2">
    <location>
        <begin position="2"/>
        <end position="226"/>
    </location>
</feature>
<dbReference type="InterPro" id="IPR036291">
    <property type="entry name" value="NAD(P)-bd_dom_sf"/>
</dbReference>
<dbReference type="Proteomes" id="UP000325030">
    <property type="component" value="Chromosome"/>
</dbReference>
<dbReference type="EMBL" id="AP018930">
    <property type="protein sequence ID" value="BBG26729.1"/>
    <property type="molecule type" value="Genomic_DNA"/>
</dbReference>
<dbReference type="AlphaFoldDB" id="A0A510DUY5"/>
<dbReference type="STRING" id="1294262.GCA_001316085_01237"/>
<dbReference type="Pfam" id="PF01370">
    <property type="entry name" value="Epimerase"/>
    <property type="match status" value="1"/>
</dbReference>
<sequence>MIAITGGAGYIGGHLTDTLIDEGYDVMIIDDLSSGTYVHPKAELKRFDLRGGNDLKLDGVDVIYHLAANPDVRTSMMDSIEHFDRDVKATFNLLEIARKNDVKTVIFASSSTVYGESRIPTPEWAPIKPISNYGLFKVMGEDMLRFYSNNYGIRGISVRYANVTGGRVSHGVVKDFIEKLRRDPSKLEILGNGKQRKSYIYIEDAVDSLIFLESYYKGKYDEFNVGNEDWITVNEIAQIIEEEMKLKPAHVYKDELEGRGWKGDVRFMLLDCMKITSLGWRPRLTSSDAVRLATRDLIHGYRKREN</sequence>